<keyword evidence="3 6" id="KW-1133">Transmembrane helix</keyword>
<comment type="caution">
    <text evidence="7">The sequence shown here is derived from an EMBL/GenBank/DDBJ whole genome shotgun (WGS) entry which is preliminary data.</text>
</comment>
<organism evidence="7 8">
    <name type="scientific">Molorchus minor</name>
    <dbReference type="NCBI Taxonomy" id="1323400"/>
    <lineage>
        <taxon>Eukaryota</taxon>
        <taxon>Metazoa</taxon>
        <taxon>Ecdysozoa</taxon>
        <taxon>Arthropoda</taxon>
        <taxon>Hexapoda</taxon>
        <taxon>Insecta</taxon>
        <taxon>Pterygota</taxon>
        <taxon>Neoptera</taxon>
        <taxon>Endopterygota</taxon>
        <taxon>Coleoptera</taxon>
        <taxon>Polyphaga</taxon>
        <taxon>Cucujiformia</taxon>
        <taxon>Chrysomeloidea</taxon>
        <taxon>Cerambycidae</taxon>
        <taxon>Lamiinae</taxon>
        <taxon>Monochamini</taxon>
        <taxon>Molorchus</taxon>
    </lineage>
</organism>
<feature type="transmembrane region" description="Helical" evidence="6">
    <location>
        <begin position="67"/>
        <end position="92"/>
    </location>
</feature>
<keyword evidence="8" id="KW-1185">Reference proteome</keyword>
<evidence type="ECO:0000256" key="1">
    <source>
        <dbReference type="ARBA" id="ARBA00004141"/>
    </source>
</evidence>
<accession>A0ABQ9J4Q8</accession>
<evidence type="ECO:0000256" key="4">
    <source>
        <dbReference type="ARBA" id="ARBA00023136"/>
    </source>
</evidence>
<reference evidence="7" key="1">
    <citation type="journal article" date="2023" name="Insect Mol. Biol.">
        <title>Genome sequencing provides insights into the evolution of gene families encoding plant cell wall-degrading enzymes in longhorned beetles.</title>
        <authorList>
            <person name="Shin N.R."/>
            <person name="Okamura Y."/>
            <person name="Kirsch R."/>
            <person name="Pauchet Y."/>
        </authorList>
    </citation>
    <scope>NUCLEOTIDE SEQUENCE</scope>
    <source>
        <strain evidence="7">MMC_N1</strain>
    </source>
</reference>
<feature type="region of interest" description="Disordered" evidence="5">
    <location>
        <begin position="157"/>
        <end position="197"/>
    </location>
</feature>
<dbReference type="Gene3D" id="1.20.1070.10">
    <property type="entry name" value="Rhodopsin 7-helix transmembrane proteins"/>
    <property type="match status" value="1"/>
</dbReference>
<proteinExistence type="predicted"/>
<dbReference type="PANTHER" id="PTHR46953:SF1">
    <property type="entry name" value="G-PROTEIN COUPLED RECEPTOR MTH-LIKE 1-RELATED"/>
    <property type="match status" value="1"/>
</dbReference>
<evidence type="ECO:0000256" key="5">
    <source>
        <dbReference type="SAM" id="MobiDB-lite"/>
    </source>
</evidence>
<evidence type="ECO:0000256" key="6">
    <source>
        <dbReference type="SAM" id="Phobius"/>
    </source>
</evidence>
<sequence>MTKEYGASKTKELLFLNRNKSCIVVGPIKGHLGVLLFINLILFALTTRELTCGLWKSDAVKSTSERAVLGRVCMKLVIVMGVSWIAELLSFASGGPREVWYIPDLINCLHGVFIFIVVGCQPQFASHHILDIKIYFFFQVLTAAKKLWCLRRHRQNGTAGTANHHSSSSQGLPSMGDTLTNSVTNGTTKSPPLETSC</sequence>
<protein>
    <submittedName>
        <fullName evidence="7">Uncharacterized protein</fullName>
    </submittedName>
</protein>
<evidence type="ECO:0000256" key="3">
    <source>
        <dbReference type="ARBA" id="ARBA00022989"/>
    </source>
</evidence>
<dbReference type="InterPro" id="IPR000832">
    <property type="entry name" value="GPCR_2_secretin-like"/>
</dbReference>
<dbReference type="InterPro" id="IPR052808">
    <property type="entry name" value="GPCR_Mth-like"/>
</dbReference>
<dbReference type="Proteomes" id="UP001162164">
    <property type="component" value="Unassembled WGS sequence"/>
</dbReference>
<keyword evidence="4 6" id="KW-0472">Membrane</keyword>
<name>A0ABQ9J4Q8_9CUCU</name>
<evidence type="ECO:0000313" key="7">
    <source>
        <dbReference type="EMBL" id="KAJ8973096.1"/>
    </source>
</evidence>
<feature type="transmembrane region" description="Helical" evidence="6">
    <location>
        <begin position="99"/>
        <end position="118"/>
    </location>
</feature>
<evidence type="ECO:0000313" key="8">
    <source>
        <dbReference type="Proteomes" id="UP001162164"/>
    </source>
</evidence>
<dbReference type="Pfam" id="PF00002">
    <property type="entry name" value="7tm_2"/>
    <property type="match status" value="1"/>
</dbReference>
<comment type="subcellular location">
    <subcellularLocation>
        <location evidence="1">Membrane</location>
        <topology evidence="1">Multi-pass membrane protein</topology>
    </subcellularLocation>
</comment>
<keyword evidence="2 6" id="KW-0812">Transmembrane</keyword>
<dbReference type="PANTHER" id="PTHR46953">
    <property type="entry name" value="G-PROTEIN COUPLED RECEPTOR MTH-LIKE 1-RELATED"/>
    <property type="match status" value="1"/>
</dbReference>
<dbReference type="EMBL" id="JAPWTJ010001240">
    <property type="protein sequence ID" value="KAJ8973096.1"/>
    <property type="molecule type" value="Genomic_DNA"/>
</dbReference>
<evidence type="ECO:0000256" key="2">
    <source>
        <dbReference type="ARBA" id="ARBA00022692"/>
    </source>
</evidence>
<feature type="transmembrane region" description="Helical" evidence="6">
    <location>
        <begin position="21"/>
        <end position="47"/>
    </location>
</feature>
<gene>
    <name evidence="7" type="ORF">NQ317_008188</name>
</gene>